<name>R1H637_9GAMM</name>
<dbReference type="AlphaFoldDB" id="R1H637"/>
<accession>R1H637</accession>
<reference evidence="2 3" key="1">
    <citation type="journal article" date="2013" name="Genome Announc.">
        <title>Draft Genome Sequence of Aeromonas molluscorum Strain 848TT, Isolated from Bivalve Molluscs.</title>
        <authorList>
            <person name="Spataro N."/>
            <person name="Farfan M."/>
            <person name="Albarral V."/>
            <person name="Sanglas A."/>
            <person name="Loren J.G."/>
            <person name="Fuste M.C."/>
            <person name="Bosch E."/>
        </authorList>
    </citation>
    <scope>NUCLEOTIDE SEQUENCE [LARGE SCALE GENOMIC DNA]</scope>
    <source>
        <strain evidence="2 3">848</strain>
    </source>
</reference>
<feature type="domain" description="Type I restriction enzyme HindI endonuclease subunit-like C-terminal" evidence="1">
    <location>
        <begin position="4"/>
        <end position="49"/>
    </location>
</feature>
<evidence type="ECO:0000259" key="1">
    <source>
        <dbReference type="Pfam" id="PF11867"/>
    </source>
</evidence>
<dbReference type="Pfam" id="PF11867">
    <property type="entry name" value="T1RH-like_C"/>
    <property type="match status" value="1"/>
</dbReference>
<feature type="non-terminal residue" evidence="2">
    <location>
        <position position="1"/>
    </location>
</feature>
<evidence type="ECO:0000313" key="2">
    <source>
        <dbReference type="EMBL" id="EOD53934.1"/>
    </source>
</evidence>
<gene>
    <name evidence="2" type="ORF">G113_16923</name>
</gene>
<organism evidence="2 3">
    <name type="scientific">Aeromonas molluscorum 848</name>
    <dbReference type="NCBI Taxonomy" id="1268236"/>
    <lineage>
        <taxon>Bacteria</taxon>
        <taxon>Pseudomonadati</taxon>
        <taxon>Pseudomonadota</taxon>
        <taxon>Gammaproteobacteria</taxon>
        <taxon>Aeromonadales</taxon>
        <taxon>Aeromonadaceae</taxon>
        <taxon>Aeromonas</taxon>
    </lineage>
</organism>
<sequence>QYPDWSNRDDIKAKLKVDLILLLHKFGFPPVANDEVYKSVLEQAENFKKYQKG</sequence>
<comment type="caution">
    <text evidence="2">The sequence shown here is derived from an EMBL/GenBank/DDBJ whole genome shotgun (WGS) entry which is preliminary data.</text>
</comment>
<dbReference type="RefSeq" id="WP_005907245.1">
    <property type="nucleotide sequence ID" value="NZ_AQGQ01000151.1"/>
</dbReference>
<dbReference type="InterPro" id="IPR021810">
    <property type="entry name" value="T1RH-like_C"/>
</dbReference>
<evidence type="ECO:0000313" key="3">
    <source>
        <dbReference type="Proteomes" id="UP000013526"/>
    </source>
</evidence>
<dbReference type="EMBL" id="AQGQ01000151">
    <property type="protein sequence ID" value="EOD53934.1"/>
    <property type="molecule type" value="Genomic_DNA"/>
</dbReference>
<proteinExistence type="predicted"/>
<dbReference type="OrthoDB" id="9758243at2"/>
<keyword evidence="3" id="KW-1185">Reference proteome</keyword>
<dbReference type="Proteomes" id="UP000013526">
    <property type="component" value="Unassembled WGS sequence"/>
</dbReference>
<protein>
    <submittedName>
        <fullName evidence="2">Type I site-specific deoxyribonuclease, HsdR family protein</fullName>
    </submittedName>
</protein>